<reference evidence="1" key="1">
    <citation type="submission" date="2020-05" db="EMBL/GenBank/DDBJ databases">
        <authorList>
            <person name="Chiriac C."/>
            <person name="Salcher M."/>
            <person name="Ghai R."/>
            <person name="Kavagutti S V."/>
        </authorList>
    </citation>
    <scope>NUCLEOTIDE SEQUENCE</scope>
</reference>
<dbReference type="PANTHER" id="PTHR30327:SF1">
    <property type="entry name" value="UPF0301 PROTEIN YQGE"/>
    <property type="match status" value="1"/>
</dbReference>
<dbReference type="EMBL" id="CAFBLU010000036">
    <property type="protein sequence ID" value="CAB4881393.1"/>
    <property type="molecule type" value="Genomic_DNA"/>
</dbReference>
<accession>A0A6J7EPH1</accession>
<dbReference type="SUPFAM" id="SSF143456">
    <property type="entry name" value="VC0467-like"/>
    <property type="match status" value="1"/>
</dbReference>
<organism evidence="1">
    <name type="scientific">freshwater metagenome</name>
    <dbReference type="NCBI Taxonomy" id="449393"/>
    <lineage>
        <taxon>unclassified sequences</taxon>
        <taxon>metagenomes</taxon>
        <taxon>ecological metagenomes</taxon>
    </lineage>
</organism>
<dbReference type="Pfam" id="PF02622">
    <property type="entry name" value="DUF179"/>
    <property type="match status" value="1"/>
</dbReference>
<evidence type="ECO:0000313" key="1">
    <source>
        <dbReference type="EMBL" id="CAB4881393.1"/>
    </source>
</evidence>
<name>A0A6J7EPH1_9ZZZZ</name>
<sequence>MRGQLLIASPAILDPNFRRAVILIGHHDEQGALGVVINRPAGTSVADAAPPVAEMIGDGELHLGGPVMPEAVVIVAEFQRPEDAAILAFDNVGVLATDTPAEQVGEKTTRIRAFAGHAGWSAGQLDEEMERADWVVTPANADTVFADDLEKLWATVLTQLGGSYELLARMPDDPSLN</sequence>
<proteinExistence type="predicted"/>
<protein>
    <submittedName>
        <fullName evidence="1">Unannotated protein</fullName>
    </submittedName>
</protein>
<dbReference type="GO" id="GO:0005829">
    <property type="term" value="C:cytosol"/>
    <property type="evidence" value="ECO:0007669"/>
    <property type="project" value="TreeGrafter"/>
</dbReference>
<dbReference type="AlphaFoldDB" id="A0A6J7EPH1"/>
<dbReference type="PANTHER" id="PTHR30327">
    <property type="entry name" value="UNCHARACTERIZED PROTEIN YQGE"/>
    <property type="match status" value="1"/>
</dbReference>
<dbReference type="InterPro" id="IPR003774">
    <property type="entry name" value="AlgH-like"/>
</dbReference>
<dbReference type="Gene3D" id="3.40.1740.10">
    <property type="entry name" value="VC0467-like"/>
    <property type="match status" value="1"/>
</dbReference>
<gene>
    <name evidence="1" type="ORF">UFOPK3444_01464</name>
</gene>